<evidence type="ECO:0000313" key="3">
    <source>
        <dbReference type="EMBL" id="GLK69820.1"/>
    </source>
</evidence>
<gene>
    <name evidence="3" type="ORF">GCM10008179_34580</name>
</gene>
<feature type="region of interest" description="Disordered" evidence="2">
    <location>
        <begin position="1"/>
        <end position="42"/>
    </location>
</feature>
<dbReference type="InterPro" id="IPR050767">
    <property type="entry name" value="Sel1_AlgK"/>
</dbReference>
<protein>
    <recommendedName>
        <fullName evidence="5">Sel1 repeat family protein</fullName>
    </recommendedName>
</protein>
<dbReference type="Gene3D" id="1.10.287.1490">
    <property type="match status" value="1"/>
</dbReference>
<evidence type="ECO:0000313" key="4">
    <source>
        <dbReference type="Proteomes" id="UP001143372"/>
    </source>
</evidence>
<feature type="compositionally biased region" description="Low complexity" evidence="2">
    <location>
        <begin position="821"/>
        <end position="860"/>
    </location>
</feature>
<keyword evidence="4" id="KW-1185">Reference proteome</keyword>
<feature type="coiled-coil region" evidence="1">
    <location>
        <begin position="594"/>
        <end position="621"/>
    </location>
</feature>
<dbReference type="AlphaFoldDB" id="A0A9W6MXE7"/>
<dbReference type="InterPro" id="IPR011990">
    <property type="entry name" value="TPR-like_helical_dom_sf"/>
</dbReference>
<feature type="region of interest" description="Disordered" evidence="2">
    <location>
        <begin position="639"/>
        <end position="667"/>
    </location>
</feature>
<dbReference type="PANTHER" id="PTHR11102:SF160">
    <property type="entry name" value="ERAD-ASSOCIATED E3 UBIQUITIN-PROTEIN LIGASE COMPONENT HRD3"/>
    <property type="match status" value="1"/>
</dbReference>
<keyword evidence="1" id="KW-0175">Coiled coil</keyword>
<dbReference type="SUPFAM" id="SSF81901">
    <property type="entry name" value="HCP-like"/>
    <property type="match status" value="1"/>
</dbReference>
<accession>A0A9W6MXE7</accession>
<reference evidence="3" key="2">
    <citation type="submission" date="2023-01" db="EMBL/GenBank/DDBJ databases">
        <authorList>
            <person name="Sun Q."/>
            <person name="Evtushenko L."/>
        </authorList>
    </citation>
    <scope>NUCLEOTIDE SEQUENCE</scope>
    <source>
        <strain evidence="3">VKM B-2347</strain>
    </source>
</reference>
<organism evidence="3 4">
    <name type="scientific">Hansschlegelia plantiphila</name>
    <dbReference type="NCBI Taxonomy" id="374655"/>
    <lineage>
        <taxon>Bacteria</taxon>
        <taxon>Pseudomonadati</taxon>
        <taxon>Pseudomonadota</taxon>
        <taxon>Alphaproteobacteria</taxon>
        <taxon>Hyphomicrobiales</taxon>
        <taxon>Methylopilaceae</taxon>
        <taxon>Hansschlegelia</taxon>
    </lineage>
</organism>
<evidence type="ECO:0000256" key="1">
    <source>
        <dbReference type="SAM" id="Coils"/>
    </source>
</evidence>
<feature type="compositionally biased region" description="Low complexity" evidence="2">
    <location>
        <begin position="80"/>
        <end position="97"/>
    </location>
</feature>
<feature type="region of interest" description="Disordered" evidence="2">
    <location>
        <begin position="75"/>
        <end position="102"/>
    </location>
</feature>
<proteinExistence type="predicted"/>
<feature type="region of interest" description="Disordered" evidence="2">
    <location>
        <begin position="708"/>
        <end position="732"/>
    </location>
</feature>
<evidence type="ECO:0000256" key="2">
    <source>
        <dbReference type="SAM" id="MobiDB-lite"/>
    </source>
</evidence>
<sequence>MSVSDPRGRKDYHSPQDGGEDRPLASLSERLAASRKAGDPAPAELERLVSMLAERGGDADDGLARALQGLARWAESARTPQAPAEEPAAPVMDVAPATRDDAPPEVEARLTAFARTLTEQPRPAPASAPLGTPDSLATTAEKPPIASLRAALAEIAARQKALDAEDAKTEVLRAWTPAPKERSPSIEPAAPAMLDPAILKGLKAEIDRLGQAIGDLPTRAEIDGLIHEMSALSRRLGESAPAGIDSDSLRAIDSLVGEVDRMRGDAATPQTIVGLSDELNAISERLDALGPRNAKAVEALAGRIDEIRKELDRFPRIEAVDGLAAEIQSVVARLDAHEHAATPARAAVENLTGKVDVLDGKIDAIAAAARVQGDELQRANDAIRGELDGLPSAMTMADLSRQIEALTEGLKARPPLQPAAALKELAGKVDAIDGKIAAISLAPEKIDALGRQLETLTAGVASQARPASAEIVEAFAGKIDGLGERMDDIAAATRARGASFDRVEEAVRSIAEELLAGRAAGATFGTPAEIEAQVNRLVEGLDRHDGRLDDLNAAFAGLASRIEQSCANLGIDAAQTAASAAREASAAASANGTASEVAQALAELRNASAQSERRAADALDAVRLTLERLLERVESGAPAAPLRLEPEERPFAAAPSDERPGPAPAPAIDNVEAARAAARRASAEIAAGELARTASRRERTEPDAPAFQPIADLAPDFPLEPGSAPQVRPDSAGQSSAAQTVAALVAAARRAQSQSVAEEALDDARMLTAASGESSPSRFAGLFTALKARKRPLLIGVAATLIVLAALYAASGMTGGEEEIAPAPASEAPTSAAPTSEAPAAAATPDQAPAQGSTSEAPAEPAAPPAEPETPAAPPSASDKRSDAAEPASRPVAELTAPRARQTDLTDFAFGKAAGYSQAKVDWRNAEPLVTGSLGTPNSQGLPDAIGGSTLRFRAISGDPAAQLEVADRLLAGRNVPANPAAAAVWLEKAAAQGLAPAQHRLGSLYEKGSGVSRDILTARRWYERAAASGNVRAMHNLGVIQAEGGLGKPDFTAAATWFRMAAERGLVDSEYNLAVLCARGLGGKRDLVDAYKWFALAAAQGDQDAGVKRDEVAKALGDNLAIAKAAVESFRPRSVDSAANEAPIPPGGWDHVAATSGAGGAVTR</sequence>
<feature type="region of interest" description="Disordered" evidence="2">
    <location>
        <begin position="817"/>
        <end position="900"/>
    </location>
</feature>
<dbReference type="EMBL" id="BSFI01000023">
    <property type="protein sequence ID" value="GLK69820.1"/>
    <property type="molecule type" value="Genomic_DNA"/>
</dbReference>
<reference evidence="3" key="1">
    <citation type="journal article" date="2014" name="Int. J. Syst. Evol. Microbiol.">
        <title>Complete genome sequence of Corynebacterium casei LMG S-19264T (=DSM 44701T), isolated from a smear-ripened cheese.</title>
        <authorList>
            <consortium name="US DOE Joint Genome Institute (JGI-PGF)"/>
            <person name="Walter F."/>
            <person name="Albersmeier A."/>
            <person name="Kalinowski J."/>
            <person name="Ruckert C."/>
        </authorList>
    </citation>
    <scope>NUCLEOTIDE SEQUENCE</scope>
    <source>
        <strain evidence="3">VKM B-2347</strain>
    </source>
</reference>
<dbReference type="Gene3D" id="1.25.40.10">
    <property type="entry name" value="Tetratricopeptide repeat domain"/>
    <property type="match status" value="1"/>
</dbReference>
<name>A0A9W6MXE7_9HYPH</name>
<feature type="region of interest" description="Disordered" evidence="2">
    <location>
        <begin position="117"/>
        <end position="138"/>
    </location>
</feature>
<dbReference type="Pfam" id="PF08238">
    <property type="entry name" value="Sel1"/>
    <property type="match status" value="4"/>
</dbReference>
<dbReference type="InterPro" id="IPR006597">
    <property type="entry name" value="Sel1-like"/>
</dbReference>
<evidence type="ECO:0008006" key="5">
    <source>
        <dbReference type="Google" id="ProtNLM"/>
    </source>
</evidence>
<feature type="compositionally biased region" description="Basic and acidic residues" evidence="2">
    <location>
        <begin position="644"/>
        <end position="660"/>
    </location>
</feature>
<feature type="region of interest" description="Disordered" evidence="2">
    <location>
        <begin position="1139"/>
        <end position="1165"/>
    </location>
</feature>
<feature type="compositionally biased region" description="Basic and acidic residues" evidence="2">
    <location>
        <begin position="1"/>
        <end position="23"/>
    </location>
</feature>
<dbReference type="SMART" id="SM00671">
    <property type="entry name" value="SEL1"/>
    <property type="match status" value="4"/>
</dbReference>
<comment type="caution">
    <text evidence="3">The sequence shown here is derived from an EMBL/GenBank/DDBJ whole genome shotgun (WGS) entry which is preliminary data.</text>
</comment>
<feature type="compositionally biased region" description="Pro residues" evidence="2">
    <location>
        <begin position="861"/>
        <end position="874"/>
    </location>
</feature>
<dbReference type="Proteomes" id="UP001143372">
    <property type="component" value="Unassembled WGS sequence"/>
</dbReference>
<dbReference type="PANTHER" id="PTHR11102">
    <property type="entry name" value="SEL-1-LIKE PROTEIN"/>
    <property type="match status" value="1"/>
</dbReference>